<feature type="transmembrane region" description="Helical" evidence="7">
    <location>
        <begin position="111"/>
        <end position="133"/>
    </location>
</feature>
<evidence type="ECO:0000259" key="8">
    <source>
        <dbReference type="PROSITE" id="PS50928"/>
    </source>
</evidence>
<evidence type="ECO:0000256" key="3">
    <source>
        <dbReference type="ARBA" id="ARBA00022475"/>
    </source>
</evidence>
<keyword evidence="2 7" id="KW-0813">Transport</keyword>
<evidence type="ECO:0000256" key="6">
    <source>
        <dbReference type="ARBA" id="ARBA00023136"/>
    </source>
</evidence>
<dbReference type="Proteomes" id="UP000787322">
    <property type="component" value="Unassembled WGS sequence"/>
</dbReference>
<name>A0A9D6AE70_9ACTN</name>
<comment type="subcellular location">
    <subcellularLocation>
        <location evidence="1 7">Cell membrane</location>
        <topology evidence="1 7">Multi-pass membrane protein</topology>
    </subcellularLocation>
</comment>
<dbReference type="PANTHER" id="PTHR30193">
    <property type="entry name" value="ABC TRANSPORTER PERMEASE PROTEIN"/>
    <property type="match status" value="1"/>
</dbReference>
<feature type="transmembrane region" description="Helical" evidence="7">
    <location>
        <begin position="251"/>
        <end position="274"/>
    </location>
</feature>
<sequence>MAKMLKRWWPLFVLPTALSFLFGFMIPFVQGFYLSFCKFITISDAKPVGLDNYVAAFSDPQFAHAFWYTALFALVSTVLINVLALAIALALTRKNLKGTNSFRTVFFMPNLIGGIVLGYIWNILINCVLSIVGEQLLALNSIAGFWGMIFLTLWQQVGYMMIIYIAGLQSIPSDYLEAARVDGANAWQTLWKVKIPNLMSTITICLFLTVTNGFKLFDQNLALTAGEPKHATEMLALNIYNTFYARQGAKWMGIGQAKAVIFCILVICIVMIQLRATRSREVQQ</sequence>
<evidence type="ECO:0000313" key="11">
    <source>
        <dbReference type="Proteomes" id="UP000787322"/>
    </source>
</evidence>
<dbReference type="GO" id="GO:0055085">
    <property type="term" value="P:transmembrane transport"/>
    <property type="evidence" value="ECO:0007669"/>
    <property type="project" value="InterPro"/>
</dbReference>
<evidence type="ECO:0000256" key="4">
    <source>
        <dbReference type="ARBA" id="ARBA00022692"/>
    </source>
</evidence>
<proteinExistence type="inferred from homology"/>
<dbReference type="EMBL" id="CP097092">
    <property type="protein sequence ID" value="UQF78707.1"/>
    <property type="molecule type" value="Genomic_DNA"/>
</dbReference>
<dbReference type="EMBL" id="JABZGU010000024">
    <property type="protein sequence ID" value="MBF4802580.1"/>
    <property type="molecule type" value="Genomic_DNA"/>
</dbReference>
<evidence type="ECO:0000256" key="1">
    <source>
        <dbReference type="ARBA" id="ARBA00004651"/>
    </source>
</evidence>
<dbReference type="Gene3D" id="1.10.3720.10">
    <property type="entry name" value="MetI-like"/>
    <property type="match status" value="1"/>
</dbReference>
<feature type="transmembrane region" description="Helical" evidence="7">
    <location>
        <begin position="145"/>
        <end position="166"/>
    </location>
</feature>
<comment type="similarity">
    <text evidence="7">Belongs to the binding-protein-dependent transport system permease family.</text>
</comment>
<feature type="transmembrane region" description="Helical" evidence="7">
    <location>
        <begin position="65"/>
        <end position="91"/>
    </location>
</feature>
<gene>
    <name evidence="9" type="ORF">HXK24_01980</name>
    <name evidence="10" type="ORF">M3I19_03305</name>
</gene>
<feature type="domain" description="ABC transmembrane type-1" evidence="8">
    <location>
        <begin position="66"/>
        <end position="273"/>
    </location>
</feature>
<dbReference type="GO" id="GO:0005886">
    <property type="term" value="C:plasma membrane"/>
    <property type="evidence" value="ECO:0007669"/>
    <property type="project" value="UniProtKB-SubCell"/>
</dbReference>
<dbReference type="InterPro" id="IPR000515">
    <property type="entry name" value="MetI-like"/>
</dbReference>
<dbReference type="Pfam" id="PF00528">
    <property type="entry name" value="BPD_transp_1"/>
    <property type="match status" value="1"/>
</dbReference>
<dbReference type="PANTHER" id="PTHR30193:SF37">
    <property type="entry name" value="INNER MEMBRANE ABC TRANSPORTER PERMEASE PROTEIN YCJO"/>
    <property type="match status" value="1"/>
</dbReference>
<evidence type="ECO:0000313" key="10">
    <source>
        <dbReference type="EMBL" id="UQF78707.1"/>
    </source>
</evidence>
<dbReference type="Proteomes" id="UP000831562">
    <property type="component" value="Chromosome"/>
</dbReference>
<organism evidence="9 11">
    <name type="scientific">Lancefieldella parvula</name>
    <dbReference type="NCBI Taxonomy" id="1382"/>
    <lineage>
        <taxon>Bacteria</taxon>
        <taxon>Bacillati</taxon>
        <taxon>Actinomycetota</taxon>
        <taxon>Coriobacteriia</taxon>
        <taxon>Coriobacteriales</taxon>
        <taxon>Atopobiaceae</taxon>
        <taxon>Lancefieldella</taxon>
    </lineage>
</organism>
<protein>
    <submittedName>
        <fullName evidence="9">Sugar ABC transporter permease</fullName>
    </submittedName>
</protein>
<accession>A0A9D6AE70</accession>
<keyword evidence="6 7" id="KW-0472">Membrane</keyword>
<evidence type="ECO:0000256" key="7">
    <source>
        <dbReference type="RuleBase" id="RU363032"/>
    </source>
</evidence>
<feature type="transmembrane region" description="Helical" evidence="7">
    <location>
        <begin position="198"/>
        <end position="217"/>
    </location>
</feature>
<dbReference type="CDD" id="cd06261">
    <property type="entry name" value="TM_PBP2"/>
    <property type="match status" value="1"/>
</dbReference>
<keyword evidence="5 7" id="KW-1133">Transmembrane helix</keyword>
<dbReference type="InterPro" id="IPR035906">
    <property type="entry name" value="MetI-like_sf"/>
</dbReference>
<evidence type="ECO:0000256" key="5">
    <source>
        <dbReference type="ARBA" id="ARBA00022989"/>
    </source>
</evidence>
<evidence type="ECO:0000256" key="2">
    <source>
        <dbReference type="ARBA" id="ARBA00022448"/>
    </source>
</evidence>
<dbReference type="PROSITE" id="PS50928">
    <property type="entry name" value="ABC_TM1"/>
    <property type="match status" value="1"/>
</dbReference>
<keyword evidence="3" id="KW-1003">Cell membrane</keyword>
<keyword evidence="4 7" id="KW-0812">Transmembrane</keyword>
<dbReference type="InterPro" id="IPR051393">
    <property type="entry name" value="ABC_transporter_permease"/>
</dbReference>
<dbReference type="SUPFAM" id="SSF161098">
    <property type="entry name" value="MetI-like"/>
    <property type="match status" value="1"/>
</dbReference>
<dbReference type="AlphaFoldDB" id="A0A9D6AE70"/>
<reference evidence="10" key="2">
    <citation type="submission" date="2022-05" db="EMBL/GenBank/DDBJ databases">
        <title>Using nanopore sequencing to obtain complete genomes from saliva samples.</title>
        <authorList>
            <person name="Baker J.L."/>
        </authorList>
    </citation>
    <scope>NUCLEOTIDE SEQUENCE</scope>
    <source>
        <strain evidence="10">JCVI-JB-Lp32</strain>
    </source>
</reference>
<reference evidence="9" key="1">
    <citation type="submission" date="2020-04" db="EMBL/GenBank/DDBJ databases">
        <title>Deep metagenomics examines the oral microbiome during advanced dental caries in children, revealing novel taxa and co-occurrences with host molecules.</title>
        <authorList>
            <person name="Baker J.L."/>
            <person name="Morton J.T."/>
            <person name="Dinis M."/>
            <person name="Alvarez R."/>
            <person name="Tran N.C."/>
            <person name="Knight R."/>
            <person name="Edlund A."/>
        </authorList>
    </citation>
    <scope>NUCLEOTIDE SEQUENCE</scope>
    <source>
        <strain evidence="9">JCVI_3_bin.11</strain>
    </source>
</reference>
<evidence type="ECO:0000313" key="9">
    <source>
        <dbReference type="EMBL" id="MBF4802580.1"/>
    </source>
</evidence>